<gene>
    <name evidence="7" type="ORF">H9865_02580</name>
</gene>
<evidence type="ECO:0000259" key="6">
    <source>
        <dbReference type="SMART" id="SM00363"/>
    </source>
</evidence>
<dbReference type="EC" id="5.4.99.-" evidence="5"/>
<dbReference type="Pfam" id="PF00849">
    <property type="entry name" value="PseudoU_synth_2"/>
    <property type="match status" value="1"/>
</dbReference>
<dbReference type="InterPro" id="IPR042092">
    <property type="entry name" value="PsdUridine_s_RsuA/RluB/E/F_cat"/>
</dbReference>
<reference evidence="7" key="1">
    <citation type="journal article" date="2021" name="PeerJ">
        <title>Extensive microbial diversity within the chicken gut microbiome revealed by metagenomics and culture.</title>
        <authorList>
            <person name="Gilroy R."/>
            <person name="Ravi A."/>
            <person name="Getino M."/>
            <person name="Pursley I."/>
            <person name="Horton D.L."/>
            <person name="Alikhan N.F."/>
            <person name="Baker D."/>
            <person name="Gharbi K."/>
            <person name="Hall N."/>
            <person name="Watson M."/>
            <person name="Adriaenssens E.M."/>
            <person name="Foster-Nyarko E."/>
            <person name="Jarju S."/>
            <person name="Secka A."/>
            <person name="Antonio M."/>
            <person name="Oren A."/>
            <person name="Chaudhuri R.R."/>
            <person name="La Ragione R."/>
            <person name="Hildebrand F."/>
            <person name="Pallen M.J."/>
        </authorList>
    </citation>
    <scope>NUCLEOTIDE SEQUENCE</scope>
    <source>
        <strain evidence="7">2239</strain>
    </source>
</reference>
<dbReference type="InterPro" id="IPR000748">
    <property type="entry name" value="PsdUridine_synth_RsuA/RluB/E/F"/>
</dbReference>
<dbReference type="InterPro" id="IPR020094">
    <property type="entry name" value="TruA/RsuA/RluB/E/F_N"/>
</dbReference>
<dbReference type="PANTHER" id="PTHR47683:SF4">
    <property type="entry name" value="PSEUDOURIDINE SYNTHASE"/>
    <property type="match status" value="1"/>
</dbReference>
<dbReference type="Pfam" id="PF01479">
    <property type="entry name" value="S4"/>
    <property type="match status" value="1"/>
</dbReference>
<dbReference type="AlphaFoldDB" id="A0A9D2ACR3"/>
<dbReference type="NCBIfam" id="TIGR00093">
    <property type="entry name" value="pseudouridine synthase"/>
    <property type="match status" value="1"/>
</dbReference>
<proteinExistence type="inferred from homology"/>
<comment type="caution">
    <text evidence="7">The sequence shown here is derived from an EMBL/GenBank/DDBJ whole genome shotgun (WGS) entry which is preliminary data.</text>
</comment>
<reference evidence="7" key="2">
    <citation type="submission" date="2021-04" db="EMBL/GenBank/DDBJ databases">
        <authorList>
            <person name="Gilroy R."/>
        </authorList>
    </citation>
    <scope>NUCLEOTIDE SEQUENCE</scope>
    <source>
        <strain evidence="7">2239</strain>
    </source>
</reference>
<name>A0A9D2ACR3_9FIRM</name>
<dbReference type="PROSITE" id="PS01149">
    <property type="entry name" value="PSI_RSU"/>
    <property type="match status" value="1"/>
</dbReference>
<dbReference type="InterPro" id="IPR018496">
    <property type="entry name" value="PsdUridine_synth_RsuA/RluB_CS"/>
</dbReference>
<dbReference type="InterPro" id="IPR002942">
    <property type="entry name" value="S4_RNA-bd"/>
</dbReference>
<dbReference type="PROSITE" id="PS50889">
    <property type="entry name" value="S4"/>
    <property type="match status" value="1"/>
</dbReference>
<dbReference type="PANTHER" id="PTHR47683">
    <property type="entry name" value="PSEUDOURIDINE SYNTHASE FAMILY PROTEIN-RELATED"/>
    <property type="match status" value="1"/>
</dbReference>
<evidence type="ECO:0000256" key="1">
    <source>
        <dbReference type="ARBA" id="ARBA00008348"/>
    </source>
</evidence>
<organism evidence="7 8">
    <name type="scientific">Candidatus Allofournierella pullicola</name>
    <dbReference type="NCBI Taxonomy" id="2838596"/>
    <lineage>
        <taxon>Bacteria</taxon>
        <taxon>Bacillati</taxon>
        <taxon>Bacillota</taxon>
        <taxon>Clostridia</taxon>
        <taxon>Eubacteriales</taxon>
        <taxon>Oscillospiraceae</taxon>
        <taxon>Allofournierella</taxon>
    </lineage>
</organism>
<dbReference type="Gene3D" id="3.10.290.10">
    <property type="entry name" value="RNA-binding S4 domain"/>
    <property type="match status" value="1"/>
</dbReference>
<evidence type="ECO:0000256" key="2">
    <source>
        <dbReference type="ARBA" id="ARBA00022884"/>
    </source>
</evidence>
<protein>
    <recommendedName>
        <fullName evidence="5">Pseudouridine synthase</fullName>
        <ecNumber evidence="5">5.4.99.-</ecNumber>
    </recommendedName>
</protein>
<dbReference type="InterPro" id="IPR050343">
    <property type="entry name" value="RsuA_PseudoU_synthase"/>
</dbReference>
<accession>A0A9D2ACR3</accession>
<evidence type="ECO:0000256" key="5">
    <source>
        <dbReference type="RuleBase" id="RU003887"/>
    </source>
</evidence>
<sequence>MRLDKFVADAAQLTRSAARGLIAKGRVTVNGQVCKKADYALKEGDSVCADGKSLASEEYVYIMLNKPAGVVSASTDGRDKTVVDLLGGAYPRRQLFPAGRLDKTSTGFVLLTDDGAFAHDILAPKRHVPKTYRVVLDAPVTPAMVEAFAAGVTLADGQTMQPALLIPDEADPFTATVVLRQGVYHQIKRMFGVLDVGVNGLHRTAIGGLALDESLAPGAWRLITPEEKALLQGSAEG</sequence>
<feature type="domain" description="RNA-binding S4" evidence="6">
    <location>
        <begin position="1"/>
        <end position="60"/>
    </location>
</feature>
<dbReference type="InterPro" id="IPR036986">
    <property type="entry name" value="S4_RNA-bd_sf"/>
</dbReference>
<dbReference type="CDD" id="cd00165">
    <property type="entry name" value="S4"/>
    <property type="match status" value="1"/>
</dbReference>
<dbReference type="GO" id="GO:0003723">
    <property type="term" value="F:RNA binding"/>
    <property type="evidence" value="ECO:0007669"/>
    <property type="project" value="UniProtKB-KW"/>
</dbReference>
<evidence type="ECO:0000256" key="3">
    <source>
        <dbReference type="ARBA" id="ARBA00023235"/>
    </source>
</evidence>
<keyword evidence="2 4" id="KW-0694">RNA-binding</keyword>
<evidence type="ECO:0000313" key="7">
    <source>
        <dbReference type="EMBL" id="HIX04988.1"/>
    </source>
</evidence>
<dbReference type="GO" id="GO:0000455">
    <property type="term" value="P:enzyme-directed rRNA pseudouridine synthesis"/>
    <property type="evidence" value="ECO:0007669"/>
    <property type="project" value="UniProtKB-ARBA"/>
</dbReference>
<dbReference type="GO" id="GO:0120159">
    <property type="term" value="F:rRNA pseudouridine synthase activity"/>
    <property type="evidence" value="ECO:0007669"/>
    <property type="project" value="UniProtKB-ARBA"/>
</dbReference>
<dbReference type="Proteomes" id="UP000824193">
    <property type="component" value="Unassembled WGS sequence"/>
</dbReference>
<comment type="similarity">
    <text evidence="1 5">Belongs to the pseudouridine synthase RsuA family.</text>
</comment>
<dbReference type="Gene3D" id="3.30.70.1560">
    <property type="entry name" value="Alpha-L RNA-binding motif"/>
    <property type="match status" value="1"/>
</dbReference>
<evidence type="ECO:0000256" key="4">
    <source>
        <dbReference type="PROSITE-ProRule" id="PRU00182"/>
    </source>
</evidence>
<dbReference type="Gene3D" id="3.30.70.580">
    <property type="entry name" value="Pseudouridine synthase I, catalytic domain, N-terminal subdomain"/>
    <property type="match status" value="1"/>
</dbReference>
<dbReference type="InterPro" id="IPR006145">
    <property type="entry name" value="PsdUridine_synth_RsuA/RluA"/>
</dbReference>
<dbReference type="InterPro" id="IPR020103">
    <property type="entry name" value="PsdUridine_synth_cat_dom_sf"/>
</dbReference>
<dbReference type="SUPFAM" id="SSF55120">
    <property type="entry name" value="Pseudouridine synthase"/>
    <property type="match status" value="1"/>
</dbReference>
<dbReference type="CDD" id="cd02553">
    <property type="entry name" value="PseudoU_synth_RsuA"/>
    <property type="match status" value="1"/>
</dbReference>
<dbReference type="SUPFAM" id="SSF55174">
    <property type="entry name" value="Alpha-L RNA-binding motif"/>
    <property type="match status" value="1"/>
</dbReference>
<keyword evidence="3 5" id="KW-0413">Isomerase</keyword>
<evidence type="ECO:0000313" key="8">
    <source>
        <dbReference type="Proteomes" id="UP000824193"/>
    </source>
</evidence>
<dbReference type="EMBL" id="DXFW01000007">
    <property type="protein sequence ID" value="HIX04988.1"/>
    <property type="molecule type" value="Genomic_DNA"/>
</dbReference>
<dbReference type="SMART" id="SM00363">
    <property type="entry name" value="S4"/>
    <property type="match status" value="1"/>
</dbReference>